<dbReference type="NCBIfam" id="NF038013">
    <property type="entry name" value="AceTr_1"/>
    <property type="match status" value="1"/>
</dbReference>
<organism evidence="7 8">
    <name type="scientific">Wickerhamiella sorbophila</name>
    <dbReference type="NCBI Taxonomy" id="45607"/>
    <lineage>
        <taxon>Eukaryota</taxon>
        <taxon>Fungi</taxon>
        <taxon>Dikarya</taxon>
        <taxon>Ascomycota</taxon>
        <taxon>Saccharomycotina</taxon>
        <taxon>Dipodascomycetes</taxon>
        <taxon>Dipodascales</taxon>
        <taxon>Trichomonascaceae</taxon>
        <taxon>Wickerhamiella</taxon>
    </lineage>
</organism>
<dbReference type="AlphaFoldDB" id="A0A2T0FNK8"/>
<proteinExistence type="inferred from homology"/>
<evidence type="ECO:0000313" key="8">
    <source>
        <dbReference type="Proteomes" id="UP000238350"/>
    </source>
</evidence>
<accession>A0A2T0FNK8</accession>
<dbReference type="GeneID" id="36517936"/>
<dbReference type="Proteomes" id="UP000238350">
    <property type="component" value="Unassembled WGS sequence"/>
</dbReference>
<feature type="transmembrane region" description="Helical" evidence="6">
    <location>
        <begin position="194"/>
        <end position="214"/>
    </location>
</feature>
<comment type="caution">
    <text evidence="7">The sequence shown here is derived from an EMBL/GenBank/DDBJ whole genome shotgun (WGS) entry which is preliminary data.</text>
</comment>
<evidence type="ECO:0000256" key="1">
    <source>
        <dbReference type="ARBA" id="ARBA00004141"/>
    </source>
</evidence>
<dbReference type="InterPro" id="IPR000791">
    <property type="entry name" value="Gpr1/Fun34/SatP-like"/>
</dbReference>
<dbReference type="OrthoDB" id="3648309at2759"/>
<evidence type="ECO:0000256" key="4">
    <source>
        <dbReference type="ARBA" id="ARBA00022989"/>
    </source>
</evidence>
<feature type="transmembrane region" description="Helical" evidence="6">
    <location>
        <begin position="73"/>
        <end position="90"/>
    </location>
</feature>
<keyword evidence="4 6" id="KW-1133">Transmembrane helix</keyword>
<keyword evidence="3 6" id="KW-0812">Transmembrane</keyword>
<keyword evidence="5 6" id="KW-0472">Membrane</keyword>
<evidence type="ECO:0000313" key="7">
    <source>
        <dbReference type="EMBL" id="PRT56568.1"/>
    </source>
</evidence>
<dbReference type="PANTHER" id="PTHR31123:SF1">
    <property type="entry name" value="ACCUMULATION OF DYADS PROTEIN 2-RELATED"/>
    <property type="match status" value="1"/>
</dbReference>
<dbReference type="Pfam" id="PF01184">
    <property type="entry name" value="Gpr1_Fun34_YaaH"/>
    <property type="match status" value="1"/>
</dbReference>
<dbReference type="GO" id="GO:0015123">
    <property type="term" value="F:acetate transmembrane transporter activity"/>
    <property type="evidence" value="ECO:0007669"/>
    <property type="project" value="TreeGrafter"/>
</dbReference>
<gene>
    <name evidence="7" type="ORF">B9G98_04188</name>
</gene>
<feature type="transmembrane region" description="Helical" evidence="6">
    <location>
        <begin position="102"/>
        <end position="121"/>
    </location>
</feature>
<comment type="subcellular location">
    <subcellularLocation>
        <location evidence="1">Membrane</location>
        <topology evidence="1">Multi-pass membrane protein</topology>
    </subcellularLocation>
</comment>
<dbReference type="InterPro" id="IPR051633">
    <property type="entry name" value="AceTr"/>
</dbReference>
<sequence>MYETEFSPVLSPALSQKIIPSDQQVEDAGSDDSNGYAFVGGHRVPLSDVLLAHAGYLNAGTTIPHGYEFGNPAVFGLFSFGISAMLLALYNVHSRGVTIPNVMIGPAFFISGIGQTISGLWEIAVGNTFAATAMTGFGGFWLAYGAVLTPSFGIAAAYADEPLMFQKAMGFLMLSYTIFTAGLLSLVLKSTAVFVFLFSVLFLTFLTESIGLFINNENVLLASAGFNIALALSAFYCGWAGLASGENSYLTGAPFRVLMPGARVEHAPPA</sequence>
<dbReference type="GO" id="GO:0005886">
    <property type="term" value="C:plasma membrane"/>
    <property type="evidence" value="ECO:0007669"/>
    <property type="project" value="TreeGrafter"/>
</dbReference>
<dbReference type="EMBL" id="NDIQ01000022">
    <property type="protein sequence ID" value="PRT56568.1"/>
    <property type="molecule type" value="Genomic_DNA"/>
</dbReference>
<keyword evidence="8" id="KW-1185">Reference proteome</keyword>
<evidence type="ECO:0000256" key="3">
    <source>
        <dbReference type="ARBA" id="ARBA00022692"/>
    </source>
</evidence>
<dbReference type="RefSeq" id="XP_024666513.1">
    <property type="nucleotide sequence ID" value="XM_024810745.1"/>
</dbReference>
<feature type="transmembrane region" description="Helical" evidence="6">
    <location>
        <begin position="221"/>
        <end position="242"/>
    </location>
</feature>
<dbReference type="PANTHER" id="PTHR31123">
    <property type="entry name" value="ACCUMULATION OF DYADS PROTEIN 2-RELATED"/>
    <property type="match status" value="1"/>
</dbReference>
<evidence type="ECO:0000256" key="6">
    <source>
        <dbReference type="SAM" id="Phobius"/>
    </source>
</evidence>
<reference evidence="7 8" key="1">
    <citation type="submission" date="2017-04" db="EMBL/GenBank/DDBJ databases">
        <title>Genome sequencing of [Candida] sorbophila.</title>
        <authorList>
            <person name="Ahn J.O."/>
        </authorList>
    </citation>
    <scope>NUCLEOTIDE SEQUENCE [LARGE SCALE GENOMIC DNA]</scope>
    <source>
        <strain evidence="7 8">DS02</strain>
    </source>
</reference>
<feature type="transmembrane region" description="Helical" evidence="6">
    <location>
        <begin position="141"/>
        <end position="159"/>
    </location>
</feature>
<evidence type="ECO:0000256" key="2">
    <source>
        <dbReference type="ARBA" id="ARBA00005587"/>
    </source>
</evidence>
<comment type="similarity">
    <text evidence="2">Belongs to the acetate uptake transporter (AceTr) (TC 2.A.96) family.</text>
</comment>
<evidence type="ECO:0000256" key="5">
    <source>
        <dbReference type="ARBA" id="ARBA00023136"/>
    </source>
</evidence>
<protein>
    <submittedName>
        <fullName evidence="7">Ammonia transport outward protein 2</fullName>
    </submittedName>
</protein>
<name>A0A2T0FNK8_9ASCO</name>
<feature type="transmembrane region" description="Helical" evidence="6">
    <location>
        <begin position="171"/>
        <end position="188"/>
    </location>
</feature>